<feature type="transmembrane region" description="Helical" evidence="8">
    <location>
        <begin position="431"/>
        <end position="447"/>
    </location>
</feature>
<dbReference type="PROSITE" id="PS50850">
    <property type="entry name" value="MFS"/>
    <property type="match status" value="1"/>
</dbReference>
<keyword evidence="11" id="KW-1185">Reference proteome</keyword>
<evidence type="ECO:0000256" key="1">
    <source>
        <dbReference type="ARBA" id="ARBA00004141"/>
    </source>
</evidence>
<dbReference type="InterPro" id="IPR036259">
    <property type="entry name" value="MFS_trans_sf"/>
</dbReference>
<feature type="transmembrane region" description="Helical" evidence="8">
    <location>
        <begin position="43"/>
        <end position="62"/>
    </location>
</feature>
<evidence type="ECO:0000256" key="6">
    <source>
        <dbReference type="ARBA" id="ARBA00023063"/>
    </source>
</evidence>
<dbReference type="InterPro" id="IPR044772">
    <property type="entry name" value="NO3_transporter"/>
</dbReference>
<comment type="similarity">
    <text evidence="2 8">Belongs to the major facilitator superfamily. Nitrate/nitrite porter (TC 2.A.1.8) family.</text>
</comment>
<sequence length="518" mass="55850">MATEEIPVAKGGIASLWAEPVISKYNLKCSNLPILNLNNPYSINFHLSWLAFLVAFLSWFAFPPLMPEAIAEDLHLSPAQIANSNVIALLATLGVRLVIGPLVDRFGPRKVMAWLLVIGAIPSGLAGTAQNANHLYAIRFFIGILGGTFVPCQAWTTCFFDKNVVGTANALVGGWGNAGGGVTFVVMIALFNRLREDGLSASASWRASFAIVPVPILLTVAVMCFVFGTDHPAGKWSQRHNTLGTKIAVTRGHEMILDHDEETQGSGDLEKVDEKDMEKKADDAAIVTVVPGDTENEITSELDIAVNEKLTTKAAIAILTNPLTWLPALAYLTTFGFELAIDAGLANVIFALYKKDGMGQTNAGYLASVFGLLNIFTRPFGGYLGDVVYKRYGAPGKKYLTLFCGFTQGAVALALGLYVQKKVESGETPSLAVFMVLIVLIAIFNEMGNGANFSLVPHCNPYSNGMMTGIVGAFGNLGGIFFALIFRFQPSPQGKPWWICGIIIMNVHLFLIPYRTST</sequence>
<evidence type="ECO:0000313" key="11">
    <source>
        <dbReference type="Proteomes" id="UP000054097"/>
    </source>
</evidence>
<evidence type="ECO:0000256" key="2">
    <source>
        <dbReference type="ARBA" id="ARBA00008432"/>
    </source>
</evidence>
<evidence type="ECO:0000256" key="5">
    <source>
        <dbReference type="ARBA" id="ARBA00022989"/>
    </source>
</evidence>
<dbReference type="PANTHER" id="PTHR23515">
    <property type="entry name" value="HIGH-AFFINITY NITRATE TRANSPORTER 2.3"/>
    <property type="match status" value="1"/>
</dbReference>
<accession>A0A0C3BKI6</accession>
<feature type="transmembrane region" description="Helical" evidence="8">
    <location>
        <begin position="399"/>
        <end position="419"/>
    </location>
</feature>
<name>A0A0C3BKI6_SERVB</name>
<dbReference type="SUPFAM" id="SSF103473">
    <property type="entry name" value="MFS general substrate transporter"/>
    <property type="match status" value="1"/>
</dbReference>
<dbReference type="GO" id="GO:0015112">
    <property type="term" value="F:nitrate transmembrane transporter activity"/>
    <property type="evidence" value="ECO:0007669"/>
    <property type="project" value="UniProtKB-UniRule"/>
</dbReference>
<organism evidence="10 11">
    <name type="scientific">Serendipita vermifera MAFF 305830</name>
    <dbReference type="NCBI Taxonomy" id="933852"/>
    <lineage>
        <taxon>Eukaryota</taxon>
        <taxon>Fungi</taxon>
        <taxon>Dikarya</taxon>
        <taxon>Basidiomycota</taxon>
        <taxon>Agaricomycotina</taxon>
        <taxon>Agaricomycetes</taxon>
        <taxon>Sebacinales</taxon>
        <taxon>Serendipitaceae</taxon>
        <taxon>Serendipita</taxon>
    </lineage>
</organism>
<reference evidence="10 11" key="1">
    <citation type="submission" date="2014-04" db="EMBL/GenBank/DDBJ databases">
        <authorList>
            <consortium name="DOE Joint Genome Institute"/>
            <person name="Kuo A."/>
            <person name="Zuccaro A."/>
            <person name="Kohler A."/>
            <person name="Nagy L.G."/>
            <person name="Floudas D."/>
            <person name="Copeland A."/>
            <person name="Barry K.W."/>
            <person name="Cichocki N."/>
            <person name="Veneault-Fourrey C."/>
            <person name="LaButti K."/>
            <person name="Lindquist E.A."/>
            <person name="Lipzen A."/>
            <person name="Lundell T."/>
            <person name="Morin E."/>
            <person name="Murat C."/>
            <person name="Sun H."/>
            <person name="Tunlid A."/>
            <person name="Henrissat B."/>
            <person name="Grigoriev I.V."/>
            <person name="Hibbett D.S."/>
            <person name="Martin F."/>
            <person name="Nordberg H.P."/>
            <person name="Cantor M.N."/>
            <person name="Hua S.X."/>
        </authorList>
    </citation>
    <scope>NUCLEOTIDE SEQUENCE [LARGE SCALE GENOMIC DNA]</scope>
    <source>
        <strain evidence="10 11">MAFF 305830</strain>
    </source>
</reference>
<evidence type="ECO:0000256" key="4">
    <source>
        <dbReference type="ARBA" id="ARBA00022692"/>
    </source>
</evidence>
<feature type="transmembrane region" description="Helical" evidence="8">
    <location>
        <begin position="203"/>
        <end position="228"/>
    </location>
</feature>
<proteinExistence type="inferred from homology"/>
<gene>
    <name evidence="10" type="ORF">M408DRAFT_318374</name>
</gene>
<dbReference type="GO" id="GO:0005886">
    <property type="term" value="C:plasma membrane"/>
    <property type="evidence" value="ECO:0007669"/>
    <property type="project" value="UniProtKB-SubCell"/>
</dbReference>
<evidence type="ECO:0000259" key="9">
    <source>
        <dbReference type="PROSITE" id="PS50850"/>
    </source>
</evidence>
<reference evidence="11" key="2">
    <citation type="submission" date="2015-01" db="EMBL/GenBank/DDBJ databases">
        <title>Evolutionary Origins and Diversification of the Mycorrhizal Mutualists.</title>
        <authorList>
            <consortium name="DOE Joint Genome Institute"/>
            <consortium name="Mycorrhizal Genomics Consortium"/>
            <person name="Kohler A."/>
            <person name="Kuo A."/>
            <person name="Nagy L.G."/>
            <person name="Floudas D."/>
            <person name="Copeland A."/>
            <person name="Barry K.W."/>
            <person name="Cichocki N."/>
            <person name="Veneault-Fourrey C."/>
            <person name="LaButti K."/>
            <person name="Lindquist E.A."/>
            <person name="Lipzen A."/>
            <person name="Lundell T."/>
            <person name="Morin E."/>
            <person name="Murat C."/>
            <person name="Riley R."/>
            <person name="Ohm R."/>
            <person name="Sun H."/>
            <person name="Tunlid A."/>
            <person name="Henrissat B."/>
            <person name="Grigoriev I.V."/>
            <person name="Hibbett D.S."/>
            <person name="Martin F."/>
        </authorList>
    </citation>
    <scope>NUCLEOTIDE SEQUENCE [LARGE SCALE GENOMIC DNA]</scope>
    <source>
        <strain evidence="11">MAFF 305830</strain>
    </source>
</reference>
<keyword evidence="8" id="KW-1003">Cell membrane</keyword>
<evidence type="ECO:0000256" key="7">
    <source>
        <dbReference type="ARBA" id="ARBA00023136"/>
    </source>
</evidence>
<dbReference type="OrthoDB" id="434240at2759"/>
<keyword evidence="4 8" id="KW-0812">Transmembrane</keyword>
<feature type="transmembrane region" description="Helical" evidence="8">
    <location>
        <begin position="136"/>
        <end position="156"/>
    </location>
</feature>
<feature type="transmembrane region" description="Helical" evidence="8">
    <location>
        <begin position="467"/>
        <end position="485"/>
    </location>
</feature>
<feature type="domain" description="Major facilitator superfamily (MFS) profile" evidence="9">
    <location>
        <begin position="44"/>
        <end position="518"/>
    </location>
</feature>
<comment type="subcellular location">
    <subcellularLocation>
        <location evidence="8">Cell membrane</location>
        <topology evidence="8">Multi-pass membrane protein</topology>
    </subcellularLocation>
    <subcellularLocation>
        <location evidence="1">Membrane</location>
        <topology evidence="1">Multi-pass membrane protein</topology>
    </subcellularLocation>
</comment>
<keyword evidence="7 8" id="KW-0472">Membrane</keyword>
<dbReference type="Pfam" id="PF07690">
    <property type="entry name" value="MFS_1"/>
    <property type="match status" value="1"/>
</dbReference>
<dbReference type="InterPro" id="IPR004737">
    <property type="entry name" value="NO3_transporter_NarK/NarU-like"/>
</dbReference>
<evidence type="ECO:0000313" key="10">
    <source>
        <dbReference type="EMBL" id="KIM31986.1"/>
    </source>
</evidence>
<feature type="transmembrane region" description="Helical" evidence="8">
    <location>
        <begin position="329"/>
        <end position="353"/>
    </location>
</feature>
<dbReference type="Proteomes" id="UP000054097">
    <property type="component" value="Unassembled WGS sequence"/>
</dbReference>
<keyword evidence="5 8" id="KW-1133">Transmembrane helix</keyword>
<feature type="transmembrane region" description="Helical" evidence="8">
    <location>
        <begin position="497"/>
        <end position="514"/>
    </location>
</feature>
<dbReference type="InterPro" id="IPR011701">
    <property type="entry name" value="MFS"/>
</dbReference>
<dbReference type="STRING" id="933852.A0A0C3BKI6"/>
<evidence type="ECO:0000256" key="3">
    <source>
        <dbReference type="ARBA" id="ARBA00022448"/>
    </source>
</evidence>
<keyword evidence="3 8" id="KW-0813">Transport</keyword>
<evidence type="ECO:0000256" key="8">
    <source>
        <dbReference type="RuleBase" id="RU366033"/>
    </source>
</evidence>
<dbReference type="GO" id="GO:0042128">
    <property type="term" value="P:nitrate assimilation"/>
    <property type="evidence" value="ECO:0007669"/>
    <property type="project" value="UniProtKB-UniRule"/>
</dbReference>
<dbReference type="HOGENOM" id="CLU_024204_1_1_1"/>
<dbReference type="AlphaFoldDB" id="A0A0C3BKI6"/>
<feature type="transmembrane region" description="Helical" evidence="8">
    <location>
        <begin position="168"/>
        <end position="191"/>
    </location>
</feature>
<dbReference type="NCBIfam" id="TIGR00886">
    <property type="entry name" value="2A0108"/>
    <property type="match status" value="1"/>
</dbReference>
<feature type="transmembrane region" description="Helical" evidence="8">
    <location>
        <begin position="111"/>
        <end position="129"/>
    </location>
</feature>
<keyword evidence="6 8" id="KW-0534">Nitrate assimilation</keyword>
<dbReference type="Gene3D" id="1.20.1250.20">
    <property type="entry name" value="MFS general substrate transporter like domains"/>
    <property type="match status" value="2"/>
</dbReference>
<protein>
    <recommendedName>
        <fullName evidence="8">Nitrate/nitrite transporter</fullName>
    </recommendedName>
</protein>
<feature type="transmembrane region" description="Helical" evidence="8">
    <location>
        <begin position="365"/>
        <end position="384"/>
    </location>
</feature>
<dbReference type="GO" id="GO:0015113">
    <property type="term" value="F:nitrite transmembrane transporter activity"/>
    <property type="evidence" value="ECO:0007669"/>
    <property type="project" value="InterPro"/>
</dbReference>
<dbReference type="EMBL" id="KN824281">
    <property type="protein sequence ID" value="KIM31986.1"/>
    <property type="molecule type" value="Genomic_DNA"/>
</dbReference>
<dbReference type="InterPro" id="IPR020846">
    <property type="entry name" value="MFS_dom"/>
</dbReference>